<dbReference type="GO" id="GO:0016787">
    <property type="term" value="F:hydrolase activity"/>
    <property type="evidence" value="ECO:0007669"/>
    <property type="project" value="UniProtKB-KW"/>
</dbReference>
<dbReference type="RefSeq" id="WP_180095611.1">
    <property type="nucleotide sequence ID" value="NZ_CAXAZJ010000020.1"/>
</dbReference>
<proteinExistence type="predicted"/>
<feature type="domain" description="KANL3/Tex30 alpha/beta hydrolase-like" evidence="1">
    <location>
        <begin position="47"/>
        <end position="250"/>
    </location>
</feature>
<dbReference type="PANTHER" id="PTHR13136">
    <property type="entry name" value="TESTIS DEVELOPMENT PROTEIN PRTD"/>
    <property type="match status" value="1"/>
</dbReference>
<evidence type="ECO:0000313" key="3">
    <source>
        <dbReference type="Proteomes" id="UP000520876"/>
    </source>
</evidence>
<gene>
    <name evidence="2" type="ORF">HZU72_21035</name>
</gene>
<dbReference type="Proteomes" id="UP000520876">
    <property type="component" value="Unassembled WGS sequence"/>
</dbReference>
<dbReference type="InterPro" id="IPR026555">
    <property type="entry name" value="NSL3/Tex30"/>
</dbReference>
<organism evidence="2 3">
    <name type="scientific">Vreelandella sedimenti</name>
    <dbReference type="NCBI Taxonomy" id="2729618"/>
    <lineage>
        <taxon>Bacteria</taxon>
        <taxon>Pseudomonadati</taxon>
        <taxon>Pseudomonadota</taxon>
        <taxon>Gammaproteobacteria</taxon>
        <taxon>Oceanospirillales</taxon>
        <taxon>Halomonadaceae</taxon>
        <taxon>Vreelandella</taxon>
    </lineage>
</organism>
<dbReference type="AlphaFoldDB" id="A0A7Z0NB08"/>
<dbReference type="PANTHER" id="PTHR13136:SF11">
    <property type="entry name" value="TESTIS-EXPRESSED PROTEIN 30"/>
    <property type="match status" value="1"/>
</dbReference>
<dbReference type="Pfam" id="PF20408">
    <property type="entry name" value="Abhydrolase_11"/>
    <property type="match status" value="1"/>
</dbReference>
<dbReference type="EMBL" id="JACCGK010000023">
    <property type="protein sequence ID" value="NYT74875.1"/>
    <property type="molecule type" value="Genomic_DNA"/>
</dbReference>
<dbReference type="InterPro" id="IPR029058">
    <property type="entry name" value="AB_hydrolase_fold"/>
</dbReference>
<keyword evidence="3" id="KW-1185">Reference proteome</keyword>
<dbReference type="Gene3D" id="3.40.50.1820">
    <property type="entry name" value="alpha/beta hydrolase"/>
    <property type="match status" value="1"/>
</dbReference>
<name>A0A7Z0NB08_9GAMM</name>
<keyword evidence="2" id="KW-0378">Hydrolase</keyword>
<accession>A0A7Z0NB08</accession>
<sequence>MSHYSLSGYIEVAPKGLKEALRRQPNGAFLVQGMGPLTVHGHARLGRLLFAHGAGAGQQSPFMRQFVTSLAARGVQVLCIDFPYMQQMQETGKRRPPPPIAQTLAQFTEWYALLVSLLDGPLWVGGKSMGGRVATLFASKQSTSNQLANEQPCKGAVPGVVVAGYPFHPTKAPDKLRLDHWPKIACPMLILQGERDPFGTREEVVGYTLPPNAQLAWLKDGDHDFKPRRFSGLTQTVLIDEATQVAASFVRAHGTGLTEESNALF</sequence>
<reference evidence="2 3" key="1">
    <citation type="submission" date="2020-07" db="EMBL/GenBank/DDBJ databases">
        <title>Halomonas sp. QX-2 draft genome sequence.</title>
        <authorList>
            <person name="Qiu X."/>
        </authorList>
    </citation>
    <scope>NUCLEOTIDE SEQUENCE [LARGE SCALE GENOMIC DNA]</scope>
    <source>
        <strain evidence="2 3">QX-2</strain>
    </source>
</reference>
<evidence type="ECO:0000259" key="1">
    <source>
        <dbReference type="Pfam" id="PF20408"/>
    </source>
</evidence>
<dbReference type="SUPFAM" id="SSF53474">
    <property type="entry name" value="alpha/beta-Hydrolases"/>
    <property type="match status" value="1"/>
</dbReference>
<comment type="caution">
    <text evidence="2">The sequence shown here is derived from an EMBL/GenBank/DDBJ whole genome shotgun (WGS) entry which is preliminary data.</text>
</comment>
<dbReference type="InterPro" id="IPR046879">
    <property type="entry name" value="KANL3/Tex30_Abhydrolase"/>
</dbReference>
<evidence type="ECO:0000313" key="2">
    <source>
        <dbReference type="EMBL" id="NYT74875.1"/>
    </source>
</evidence>
<protein>
    <submittedName>
        <fullName evidence="2">Alpha/beta fold hydrolase</fullName>
    </submittedName>
</protein>